<sequence>MAQRPQGAPPFAQAPTAHSKSKWAQLKLQDLADIEQLIKKSEMYDPSGPTTRKRRAAHLKDFEFFCQEQLGLRDHAAIWDKATIVDNQKKYIGGVAIVAKGVINEKVKVGSLYQIKHTLYWWNARFVDSFSTIFLHWHNELMKFIHLVATHHQLPAESWKKNILTDVELCMLYQAVVQSTTSVDNSQQNYNLWLLAWGTGARPGSLVLADGYGRNDLRSDGTPRGTDDTLRWKDVEFFKKDGQVCFRLTLRFIKGHRDPYKHDYVEMSRTFLYLPDCSPSPQHELDLTLTLLGQAIKRNLFPGGLDYVLSTNDFWLKVDPVVASQPVFTGANQAGSIEVNEPMRVRVVNERLRLMLIRAGLPERNTMYCFRRARIVSTKHEYGVDAARAIAGHADQSKIHESYDTVNVADIDIQAYIRSRETISREEARKIFDQASQTLYAAASTNAKGSLQAELETRLQERESEDEECVNAAKTVKSCIDNTYDLIHSLDASTELERGYTTKYTGHYKATLRSIATPEAEQVLRALEEAVYQRKLTRKKVRSVLRKVILEEIAEETKAQLKTGMAAATKGFAIAGATSGSIRQQIAQGQKEHEASTRERLNAVHALLQEHDSTDQPSHDAAEEENIDIDAYEIQDEMRNPRGEPSHWQDFNNDGVIQIVRESEQIAEGSQDRAGTSSEQSRIDFLKSFVAHTSRQSTGLICRLCVADPTASEDAKKKKWVLHRLKLHYKGSTHSRKPQLSSAFNTMQKALAGGDVPCPHCPSRLFRSSRSWLDHVEKYHAYELWIKNDSDEEDLEIEDDEMLLEGDDEGVGEEEAEEEEGSDENVQSLPFGGFDTETQDEDGDEEEWQGFDSDA</sequence>
<dbReference type="InterPro" id="IPR013762">
    <property type="entry name" value="Integrase-like_cat_sf"/>
</dbReference>
<dbReference type="PANTHER" id="PTHR37535:SF3">
    <property type="entry name" value="FLUG DOMAIN-CONTAINING PROTEIN"/>
    <property type="match status" value="1"/>
</dbReference>
<dbReference type="GO" id="GO:0006310">
    <property type="term" value="P:DNA recombination"/>
    <property type="evidence" value="ECO:0007669"/>
    <property type="project" value="InterPro"/>
</dbReference>
<protein>
    <submittedName>
        <fullName evidence="2">Uncharacterized protein</fullName>
    </submittedName>
</protein>
<dbReference type="EMBL" id="CP069028">
    <property type="protein sequence ID" value="QRC96480.1"/>
    <property type="molecule type" value="Genomic_DNA"/>
</dbReference>
<name>A0A7U2HYD6_PHANO</name>
<dbReference type="GO" id="GO:0003677">
    <property type="term" value="F:DNA binding"/>
    <property type="evidence" value="ECO:0007669"/>
    <property type="project" value="InterPro"/>
</dbReference>
<dbReference type="VEuPathDB" id="FungiDB:JI435_013950"/>
<dbReference type="Proteomes" id="UP000663193">
    <property type="component" value="Chromosome 6"/>
</dbReference>
<evidence type="ECO:0000256" key="1">
    <source>
        <dbReference type="SAM" id="MobiDB-lite"/>
    </source>
</evidence>
<keyword evidence="3" id="KW-1185">Reference proteome</keyword>
<reference evidence="3" key="1">
    <citation type="journal article" date="2021" name="BMC Genomics">
        <title>Chromosome-level genome assembly and manually-curated proteome of model necrotroph Parastagonospora nodorum Sn15 reveals a genome-wide trove of candidate effector homologs, and redundancy of virulence-related functions within an accessory chromosome.</title>
        <authorList>
            <person name="Bertazzoni S."/>
            <person name="Jones D.A.B."/>
            <person name="Phan H.T."/>
            <person name="Tan K.-C."/>
            <person name="Hane J.K."/>
        </authorList>
    </citation>
    <scope>NUCLEOTIDE SEQUENCE [LARGE SCALE GENOMIC DNA]</scope>
    <source>
        <strain evidence="3">SN15 / ATCC MYA-4574 / FGSC 10173)</strain>
    </source>
</reference>
<proteinExistence type="predicted"/>
<feature type="compositionally biased region" description="Acidic residues" evidence="1">
    <location>
        <begin position="837"/>
        <end position="855"/>
    </location>
</feature>
<dbReference type="PANTHER" id="PTHR37535">
    <property type="entry name" value="FLUG DOMAIN PROTEIN"/>
    <property type="match status" value="1"/>
</dbReference>
<dbReference type="GO" id="GO:0015074">
    <property type="term" value="P:DNA integration"/>
    <property type="evidence" value="ECO:0007669"/>
    <property type="project" value="InterPro"/>
</dbReference>
<accession>A0A7U2HYD6</accession>
<gene>
    <name evidence="2" type="ORF">JI435_013950</name>
</gene>
<feature type="region of interest" description="Disordered" evidence="1">
    <location>
        <begin position="799"/>
        <end position="855"/>
    </location>
</feature>
<dbReference type="Gene3D" id="1.10.443.10">
    <property type="entry name" value="Intergrase catalytic core"/>
    <property type="match status" value="1"/>
</dbReference>
<dbReference type="OrthoDB" id="3799483at2759"/>
<organism evidence="2 3">
    <name type="scientific">Phaeosphaeria nodorum (strain SN15 / ATCC MYA-4574 / FGSC 10173)</name>
    <name type="common">Glume blotch fungus</name>
    <name type="synonym">Parastagonospora nodorum</name>
    <dbReference type="NCBI Taxonomy" id="321614"/>
    <lineage>
        <taxon>Eukaryota</taxon>
        <taxon>Fungi</taxon>
        <taxon>Dikarya</taxon>
        <taxon>Ascomycota</taxon>
        <taxon>Pezizomycotina</taxon>
        <taxon>Dothideomycetes</taxon>
        <taxon>Pleosporomycetidae</taxon>
        <taxon>Pleosporales</taxon>
        <taxon>Pleosporineae</taxon>
        <taxon>Phaeosphaeriaceae</taxon>
        <taxon>Parastagonospora</taxon>
    </lineage>
</organism>
<dbReference type="AlphaFoldDB" id="A0A7U2HYD6"/>
<evidence type="ECO:0000313" key="3">
    <source>
        <dbReference type="Proteomes" id="UP000663193"/>
    </source>
</evidence>
<feature type="compositionally biased region" description="Acidic residues" evidence="1">
    <location>
        <begin position="799"/>
        <end position="823"/>
    </location>
</feature>
<feature type="region of interest" description="Disordered" evidence="1">
    <location>
        <begin position="1"/>
        <end position="20"/>
    </location>
</feature>
<evidence type="ECO:0000313" key="2">
    <source>
        <dbReference type="EMBL" id="QRC96480.1"/>
    </source>
</evidence>